<keyword evidence="24" id="KW-0009">Actin-binding</keyword>
<evidence type="ECO:0000256" key="15">
    <source>
        <dbReference type="ARBA" id="ARBA00022448"/>
    </source>
</evidence>
<evidence type="ECO:0000256" key="11">
    <source>
        <dbReference type="ARBA" id="ARBA00004514"/>
    </source>
</evidence>
<dbReference type="InterPro" id="IPR035717">
    <property type="entry name" value="Drebrin-like_SH3"/>
</dbReference>
<protein>
    <submittedName>
        <fullName evidence="34">Drebrin-like a</fullName>
    </submittedName>
</protein>
<dbReference type="GO" id="GO:0051015">
    <property type="term" value="F:actin filament binding"/>
    <property type="evidence" value="ECO:0007669"/>
    <property type="project" value="TreeGrafter"/>
</dbReference>
<evidence type="ECO:0000259" key="31">
    <source>
        <dbReference type="PROSITE" id="PS50002"/>
    </source>
</evidence>
<keyword evidence="16" id="KW-1003">Cell membrane</keyword>
<evidence type="ECO:0000256" key="7">
    <source>
        <dbReference type="ARBA" id="ARBA00004413"/>
    </source>
</evidence>
<keyword evidence="14 29" id="KW-0728">SH3 domain</keyword>
<keyword evidence="20" id="KW-0770">Synapse</keyword>
<dbReference type="PANTHER" id="PTHR10829:SF12">
    <property type="entry name" value="DREBRIN-LIKE PROTEIN"/>
    <property type="match status" value="1"/>
</dbReference>
<evidence type="ECO:0000256" key="16">
    <source>
        <dbReference type="ARBA" id="ARBA00022475"/>
    </source>
</evidence>
<gene>
    <name evidence="34" type="primary">dbnla</name>
</gene>
<dbReference type="PROSITE" id="PS50002">
    <property type="entry name" value="SH3"/>
    <property type="match status" value="1"/>
</dbReference>
<dbReference type="SMART" id="SM00102">
    <property type="entry name" value="ADF"/>
    <property type="match status" value="1"/>
</dbReference>
<dbReference type="GO" id="GO:0030864">
    <property type="term" value="C:cortical actin cytoskeleton"/>
    <property type="evidence" value="ECO:0007669"/>
    <property type="project" value="TreeGrafter"/>
</dbReference>
<keyword evidence="15" id="KW-0813">Transport</keyword>
<dbReference type="GO" id="GO:0005884">
    <property type="term" value="C:actin filament"/>
    <property type="evidence" value="ECO:0007669"/>
    <property type="project" value="TreeGrafter"/>
</dbReference>
<feature type="domain" description="SH3" evidence="31">
    <location>
        <begin position="455"/>
        <end position="513"/>
    </location>
</feature>
<evidence type="ECO:0000256" key="14">
    <source>
        <dbReference type="ARBA" id="ARBA00022443"/>
    </source>
</evidence>
<dbReference type="KEGG" id="char:105888644"/>
<dbReference type="GO" id="GO:0043204">
    <property type="term" value="C:perikaryon"/>
    <property type="evidence" value="ECO:0007669"/>
    <property type="project" value="UniProtKB-SubCell"/>
</dbReference>
<dbReference type="OrthoDB" id="5971719at2759"/>
<evidence type="ECO:0000256" key="21">
    <source>
        <dbReference type="ARBA" id="ARBA00023034"/>
    </source>
</evidence>
<dbReference type="RefSeq" id="XP_012669842.2">
    <property type="nucleotide sequence ID" value="XM_012814388.3"/>
</dbReference>
<dbReference type="GO" id="GO:0098974">
    <property type="term" value="P:postsynaptic actin cytoskeleton organization"/>
    <property type="evidence" value="ECO:0007669"/>
    <property type="project" value="TreeGrafter"/>
</dbReference>
<evidence type="ECO:0000256" key="18">
    <source>
        <dbReference type="ARBA" id="ARBA00022753"/>
    </source>
</evidence>
<keyword evidence="21" id="KW-0333">Golgi apparatus</keyword>
<dbReference type="InterPro" id="IPR036028">
    <property type="entry name" value="SH3-like_dom_sf"/>
</dbReference>
<dbReference type="SUPFAM" id="SSF55753">
    <property type="entry name" value="Actin depolymerizing proteins"/>
    <property type="match status" value="1"/>
</dbReference>
<feature type="region of interest" description="Disordered" evidence="30">
    <location>
        <begin position="188"/>
        <end position="337"/>
    </location>
</feature>
<evidence type="ECO:0000256" key="8">
    <source>
        <dbReference type="ARBA" id="ARBA00004466"/>
    </source>
</evidence>
<evidence type="ECO:0000256" key="6">
    <source>
        <dbReference type="ARBA" id="ARBA00004412"/>
    </source>
</evidence>
<dbReference type="FunFam" id="3.40.20.10:FF:000011">
    <property type="entry name" value="Drebrin-like protein B"/>
    <property type="match status" value="1"/>
</dbReference>
<evidence type="ECO:0000256" key="30">
    <source>
        <dbReference type="SAM" id="MobiDB-lite"/>
    </source>
</evidence>
<evidence type="ECO:0000256" key="27">
    <source>
        <dbReference type="ARBA" id="ARBA00023329"/>
    </source>
</evidence>
<evidence type="ECO:0000256" key="1">
    <source>
        <dbReference type="ARBA" id="ARBA00004145"/>
    </source>
</evidence>
<feature type="compositionally biased region" description="Basic and acidic residues" evidence="30">
    <location>
        <begin position="188"/>
        <end position="254"/>
    </location>
</feature>
<dbReference type="PANTHER" id="PTHR10829">
    <property type="entry name" value="CORTACTIN AND DREBRIN"/>
    <property type="match status" value="1"/>
</dbReference>
<dbReference type="GO" id="GO:0030425">
    <property type="term" value="C:dendrite"/>
    <property type="evidence" value="ECO:0007669"/>
    <property type="project" value="UniProtKB-SubCell"/>
</dbReference>
<keyword evidence="27" id="KW-0968">Cytoplasmic vesicle</keyword>
<evidence type="ECO:0000256" key="5">
    <source>
        <dbReference type="ARBA" id="ARBA00004279"/>
    </source>
</evidence>
<dbReference type="GO" id="GO:0045211">
    <property type="term" value="C:postsynaptic membrane"/>
    <property type="evidence" value="ECO:0007669"/>
    <property type="project" value="TreeGrafter"/>
</dbReference>
<evidence type="ECO:0000256" key="17">
    <source>
        <dbReference type="ARBA" id="ARBA00022490"/>
    </source>
</evidence>
<comment type="subcellular location">
    <subcellularLocation>
        <location evidence="7">Cell membrane</location>
        <topology evidence="7">Peripheral membrane protein</topology>
        <orientation evidence="7">Cytoplasmic side</orientation>
    </subcellularLocation>
    <subcellularLocation>
        <location evidence="5">Cell projection</location>
        <location evidence="5">Dendrite</location>
    </subcellularLocation>
    <subcellularLocation>
        <location evidence="10">Cell projection</location>
        <location evidence="10">Lamellipodium</location>
    </subcellularLocation>
    <subcellularLocation>
        <location evidence="2">Cell projection</location>
        <location evidence="2">Podosome</location>
    </subcellularLocation>
    <subcellularLocation>
        <location evidence="8">Cell projection</location>
        <location evidence="8">Ruffle</location>
    </subcellularLocation>
    <subcellularLocation>
        <location evidence="12">Cytoplasm</location>
        <location evidence="12">Cell cortex</location>
    </subcellularLocation>
    <subcellularLocation>
        <location evidence="3">Cytoplasm</location>
        <location evidence="3">Cytoskeleton</location>
    </subcellularLocation>
    <subcellularLocation>
        <location evidence="11">Cytoplasm</location>
        <location evidence="11">Cytosol</location>
    </subcellularLocation>
    <subcellularLocation>
        <location evidence="1">Cytoplasmic vesicle</location>
        <location evidence="1">Clathrin-coated vesicle membrane</location>
        <topology evidence="1">Peripheral membrane protein</topology>
        <orientation evidence="1">Cytoplasmic side</orientation>
    </subcellularLocation>
    <subcellularLocation>
        <location evidence="6">Early endosome</location>
    </subcellularLocation>
    <subcellularLocation>
        <location evidence="4">Golgi apparatus membrane</location>
        <topology evidence="4">Peripheral membrane protein</topology>
        <orientation evidence="4">Cytoplasmic side</orientation>
    </subcellularLocation>
    <subcellularLocation>
        <location evidence="9">Perikaryon</location>
    </subcellularLocation>
    <subcellularLocation>
        <location evidence="28">Postsynaptic density</location>
    </subcellularLocation>
</comment>
<dbReference type="CDD" id="cd11281">
    <property type="entry name" value="ADF_drebrin_like"/>
    <property type="match status" value="1"/>
</dbReference>
<evidence type="ECO:0000256" key="29">
    <source>
        <dbReference type="PROSITE-ProRule" id="PRU00192"/>
    </source>
</evidence>
<dbReference type="InterPro" id="IPR002108">
    <property type="entry name" value="ADF-H"/>
</dbReference>
<dbReference type="GO" id="GO:0030665">
    <property type="term" value="C:clathrin-coated vesicle membrane"/>
    <property type="evidence" value="ECO:0007669"/>
    <property type="project" value="UniProtKB-SubCell"/>
</dbReference>
<dbReference type="AlphaFoldDB" id="A0A6P3VF00"/>
<evidence type="ECO:0000256" key="28">
    <source>
        <dbReference type="ARBA" id="ARBA00034105"/>
    </source>
</evidence>
<evidence type="ECO:0000256" key="23">
    <source>
        <dbReference type="ARBA" id="ARBA00023136"/>
    </source>
</evidence>
<dbReference type="GeneID" id="105888644"/>
<dbReference type="FunFam" id="2.30.30.40:FF:000046">
    <property type="entry name" value="Drebrin-like protein isoform B"/>
    <property type="match status" value="1"/>
</dbReference>
<dbReference type="GO" id="GO:0005769">
    <property type="term" value="C:early endosome"/>
    <property type="evidence" value="ECO:0007669"/>
    <property type="project" value="UniProtKB-SubCell"/>
</dbReference>
<name>A0A6P3VF00_CLUHA</name>
<comment type="similarity">
    <text evidence="13">Belongs to the ABP1 family.</text>
</comment>
<evidence type="ECO:0000256" key="10">
    <source>
        <dbReference type="ARBA" id="ARBA00004510"/>
    </source>
</evidence>
<dbReference type="GO" id="GO:0002102">
    <property type="term" value="C:podosome"/>
    <property type="evidence" value="ECO:0007669"/>
    <property type="project" value="UniProtKB-SubCell"/>
</dbReference>
<dbReference type="Gene3D" id="2.30.30.40">
    <property type="entry name" value="SH3 Domains"/>
    <property type="match status" value="1"/>
</dbReference>
<feature type="domain" description="ADF-H" evidence="32">
    <location>
        <begin position="2"/>
        <end position="133"/>
    </location>
</feature>
<evidence type="ECO:0000256" key="3">
    <source>
        <dbReference type="ARBA" id="ARBA00004245"/>
    </source>
</evidence>
<evidence type="ECO:0000256" key="24">
    <source>
        <dbReference type="ARBA" id="ARBA00023203"/>
    </source>
</evidence>
<evidence type="ECO:0000256" key="22">
    <source>
        <dbReference type="ARBA" id="ARBA00023054"/>
    </source>
</evidence>
<dbReference type="GO" id="GO:0045773">
    <property type="term" value="P:positive regulation of axon extension"/>
    <property type="evidence" value="ECO:0007669"/>
    <property type="project" value="TreeGrafter"/>
</dbReference>
<evidence type="ECO:0000256" key="9">
    <source>
        <dbReference type="ARBA" id="ARBA00004484"/>
    </source>
</evidence>
<dbReference type="GO" id="GO:0030833">
    <property type="term" value="P:regulation of actin filament polymerization"/>
    <property type="evidence" value="ECO:0007669"/>
    <property type="project" value="TreeGrafter"/>
</dbReference>
<keyword evidence="33" id="KW-1185">Reference proteome</keyword>
<feature type="region of interest" description="Disordered" evidence="30">
    <location>
        <begin position="354"/>
        <end position="380"/>
    </location>
</feature>
<evidence type="ECO:0000256" key="26">
    <source>
        <dbReference type="ARBA" id="ARBA00023273"/>
    </source>
</evidence>
<keyword evidence="22" id="KW-0175">Coiled coil</keyword>
<dbReference type="SMART" id="SM00326">
    <property type="entry name" value="SH3"/>
    <property type="match status" value="1"/>
</dbReference>
<feature type="compositionally biased region" description="Polar residues" evidence="30">
    <location>
        <begin position="305"/>
        <end position="316"/>
    </location>
</feature>
<dbReference type="GO" id="GO:0000139">
    <property type="term" value="C:Golgi membrane"/>
    <property type="evidence" value="ECO:0007669"/>
    <property type="project" value="UniProtKB-SubCell"/>
</dbReference>
<evidence type="ECO:0000256" key="20">
    <source>
        <dbReference type="ARBA" id="ARBA00023018"/>
    </source>
</evidence>
<dbReference type="GO" id="GO:0061003">
    <property type="term" value="P:positive regulation of dendritic spine morphogenesis"/>
    <property type="evidence" value="ECO:0007669"/>
    <property type="project" value="TreeGrafter"/>
</dbReference>
<evidence type="ECO:0000256" key="13">
    <source>
        <dbReference type="ARBA" id="ARBA00011039"/>
    </source>
</evidence>
<dbReference type="GO" id="GO:0001726">
    <property type="term" value="C:ruffle"/>
    <property type="evidence" value="ECO:0007669"/>
    <property type="project" value="UniProtKB-SubCell"/>
</dbReference>
<keyword evidence="26" id="KW-0966">Cell projection</keyword>
<dbReference type="Proteomes" id="UP000515152">
    <property type="component" value="Chromosome 12"/>
</dbReference>
<dbReference type="InterPro" id="IPR001452">
    <property type="entry name" value="SH3_domain"/>
</dbReference>
<dbReference type="Pfam" id="PF00241">
    <property type="entry name" value="Cofilin_ADF"/>
    <property type="match status" value="1"/>
</dbReference>
<keyword evidence="25" id="KW-0206">Cytoskeleton</keyword>
<evidence type="ECO:0000256" key="19">
    <source>
        <dbReference type="ARBA" id="ARBA00022949"/>
    </source>
</evidence>
<keyword evidence="19" id="KW-0965">Cell junction</keyword>
<reference evidence="34" key="1">
    <citation type="submission" date="2025-08" db="UniProtKB">
        <authorList>
            <consortium name="RefSeq"/>
        </authorList>
    </citation>
    <scope>IDENTIFICATION</scope>
</reference>
<evidence type="ECO:0000256" key="2">
    <source>
        <dbReference type="ARBA" id="ARBA00004188"/>
    </source>
</evidence>
<dbReference type="GO" id="GO:0048812">
    <property type="term" value="P:neuron projection morphogenesis"/>
    <property type="evidence" value="ECO:0007669"/>
    <property type="project" value="TreeGrafter"/>
</dbReference>
<proteinExistence type="inferred from homology"/>
<accession>A0A6P3VF00</accession>
<dbReference type="PROSITE" id="PS51263">
    <property type="entry name" value="ADF_H"/>
    <property type="match status" value="1"/>
</dbReference>
<evidence type="ECO:0000259" key="32">
    <source>
        <dbReference type="PROSITE" id="PS51263"/>
    </source>
</evidence>
<dbReference type="SUPFAM" id="SSF50044">
    <property type="entry name" value="SH3-domain"/>
    <property type="match status" value="1"/>
</dbReference>
<dbReference type="CDD" id="cd11960">
    <property type="entry name" value="SH3_Abp1_eu"/>
    <property type="match status" value="1"/>
</dbReference>
<dbReference type="GO" id="GO:0030427">
    <property type="term" value="C:site of polarized growth"/>
    <property type="evidence" value="ECO:0007669"/>
    <property type="project" value="TreeGrafter"/>
</dbReference>
<keyword evidence="17" id="KW-0963">Cytoplasm</keyword>
<dbReference type="GO" id="GO:0030027">
    <property type="term" value="C:lamellipodium"/>
    <property type="evidence" value="ECO:0007669"/>
    <property type="project" value="UniProtKB-SubCell"/>
</dbReference>
<dbReference type="GO" id="GO:0005829">
    <property type="term" value="C:cytosol"/>
    <property type="evidence" value="ECO:0007669"/>
    <property type="project" value="UniProtKB-SubCell"/>
</dbReference>
<sequence length="513" mass="56773">MSVNLSKNGTELSAAYAEVLDGKSSTNWALYTYEGNTNDIRLAGKGDGGLEEMVEELNSGKVMYAFCRVLDNNGGVAKYVLINWTGEGVKEVRKGTCANHVRSMASFLRGAHVTINARSDDDVDPEDIIQTVAKAAGVNYSLHKESNSNSKFNDSGPALPVGSVYRKTSAMDEMKGINKDNFWAKAEQDEKNRRLEERKKASEDRQRVESERKVQDVKEAGERQRREKERAGQIDQQRQFEKKQEAENKEKEQQLEEEESQRQTSGRRGIKSSVSVQKADEAASLISQRSANPRDLFKQMERAPSASNGATTSVSQPGRLRSPFLAKQLSAEDPPSLPICVKRPDPVGFLIEEKAIIPSEPEPEPEPESRPEPVPEPVPESIAEDQLIPDLVDEFDDEWQDSEGSETAGVAEEAPPDVTNAEQLYEDVADSDFYVDVPQVVQEPAAAPAVGEDAASSVSARALYDYQAVDDTEITFDPDDIITGIEMIDEGWWRGYSPDGHYGMFPANYVDLL</sequence>
<keyword evidence="23" id="KW-0472">Membrane</keyword>
<evidence type="ECO:0000256" key="12">
    <source>
        <dbReference type="ARBA" id="ARBA00004544"/>
    </source>
</evidence>
<dbReference type="Pfam" id="PF14604">
    <property type="entry name" value="SH3_9"/>
    <property type="match status" value="1"/>
</dbReference>
<evidence type="ECO:0000313" key="33">
    <source>
        <dbReference type="Proteomes" id="UP000515152"/>
    </source>
</evidence>
<dbReference type="InterPro" id="IPR029006">
    <property type="entry name" value="ADF-H/Gelsolin-like_dom_sf"/>
</dbReference>
<evidence type="ECO:0000256" key="25">
    <source>
        <dbReference type="ARBA" id="ARBA00023212"/>
    </source>
</evidence>
<evidence type="ECO:0000256" key="4">
    <source>
        <dbReference type="ARBA" id="ARBA00004255"/>
    </source>
</evidence>
<evidence type="ECO:0000313" key="34">
    <source>
        <dbReference type="RefSeq" id="XP_012669842.2"/>
    </source>
</evidence>
<keyword evidence="18" id="KW-0967">Endosome</keyword>
<organism evidence="33 34">
    <name type="scientific">Clupea harengus</name>
    <name type="common">Atlantic herring</name>
    <dbReference type="NCBI Taxonomy" id="7950"/>
    <lineage>
        <taxon>Eukaryota</taxon>
        <taxon>Metazoa</taxon>
        <taxon>Chordata</taxon>
        <taxon>Craniata</taxon>
        <taxon>Vertebrata</taxon>
        <taxon>Euteleostomi</taxon>
        <taxon>Actinopterygii</taxon>
        <taxon>Neopterygii</taxon>
        <taxon>Teleostei</taxon>
        <taxon>Clupei</taxon>
        <taxon>Clupeiformes</taxon>
        <taxon>Clupeoidei</taxon>
        <taxon>Clupeidae</taxon>
        <taxon>Clupea</taxon>
    </lineage>
</organism>
<dbReference type="Gene3D" id="3.40.20.10">
    <property type="entry name" value="Severin"/>
    <property type="match status" value="1"/>
</dbReference>
<dbReference type="GO" id="GO:0014069">
    <property type="term" value="C:postsynaptic density"/>
    <property type="evidence" value="ECO:0007669"/>
    <property type="project" value="UniProtKB-SubCell"/>
</dbReference>
<dbReference type="CTD" id="431748"/>
<dbReference type="PRINTS" id="PR00452">
    <property type="entry name" value="SH3DOMAIN"/>
</dbReference>